<dbReference type="Proteomes" id="UP000709295">
    <property type="component" value="Unassembled WGS sequence"/>
</dbReference>
<name>A0A8J5ICJ0_9STRA</name>
<accession>A0A8J5ICJ0</accession>
<reference evidence="1" key="1">
    <citation type="submission" date="2021-01" db="EMBL/GenBank/DDBJ databases">
        <title>Phytophthora aleatoria, a newly-described species from Pinus radiata is distinct from Phytophthora cactorum isolates based on comparative genomics.</title>
        <authorList>
            <person name="Mcdougal R."/>
            <person name="Panda P."/>
            <person name="Williams N."/>
            <person name="Studholme D.J."/>
        </authorList>
    </citation>
    <scope>NUCLEOTIDE SEQUENCE</scope>
    <source>
        <strain evidence="1">NZFS 4037</strain>
    </source>
</reference>
<gene>
    <name evidence="1" type="ORF">JG688_00016354</name>
</gene>
<proteinExistence type="predicted"/>
<keyword evidence="2" id="KW-1185">Reference proteome</keyword>
<evidence type="ECO:0000313" key="1">
    <source>
        <dbReference type="EMBL" id="KAG6945837.1"/>
    </source>
</evidence>
<protein>
    <submittedName>
        <fullName evidence="1">Uncharacterized protein</fullName>
    </submittedName>
</protein>
<evidence type="ECO:0000313" key="2">
    <source>
        <dbReference type="Proteomes" id="UP000709295"/>
    </source>
</evidence>
<comment type="caution">
    <text evidence="1">The sequence shown here is derived from an EMBL/GenBank/DDBJ whole genome shotgun (WGS) entry which is preliminary data.</text>
</comment>
<organism evidence="1 2">
    <name type="scientific">Phytophthora aleatoria</name>
    <dbReference type="NCBI Taxonomy" id="2496075"/>
    <lineage>
        <taxon>Eukaryota</taxon>
        <taxon>Sar</taxon>
        <taxon>Stramenopiles</taxon>
        <taxon>Oomycota</taxon>
        <taxon>Peronosporomycetes</taxon>
        <taxon>Peronosporales</taxon>
        <taxon>Peronosporaceae</taxon>
        <taxon>Phytophthora</taxon>
    </lineage>
</organism>
<dbReference type="AlphaFoldDB" id="A0A8J5ICJ0"/>
<sequence length="68" mass="7978">MNIVYQWHTTCTFIGFILHSSCPANFTLRSTTCDWASQAWDAVTPETIRNWWKYSGKTTSMTMRRILN</sequence>
<dbReference type="EMBL" id="JAENGY010002005">
    <property type="protein sequence ID" value="KAG6945837.1"/>
    <property type="molecule type" value="Genomic_DNA"/>
</dbReference>